<comment type="similarity">
    <text evidence="1">Belongs to the glycosyl hydrolase 31 family.</text>
</comment>
<dbReference type="SMART" id="SM00606">
    <property type="entry name" value="CBD_IV"/>
    <property type="match status" value="1"/>
</dbReference>
<dbReference type="PANTHER" id="PTHR43863:SF2">
    <property type="entry name" value="MALTASE-GLUCOAMYLASE"/>
    <property type="match status" value="1"/>
</dbReference>
<feature type="domain" description="Cellulose binding type IV" evidence="4">
    <location>
        <begin position="979"/>
        <end position="1105"/>
    </location>
</feature>
<dbReference type="CDD" id="cd14752">
    <property type="entry name" value="GH31_N"/>
    <property type="match status" value="1"/>
</dbReference>
<dbReference type="Gene3D" id="2.60.40.1180">
    <property type="entry name" value="Golgi alpha-mannosidase II"/>
    <property type="match status" value="2"/>
</dbReference>
<dbReference type="Pfam" id="PF16990">
    <property type="entry name" value="CBM_35"/>
    <property type="match status" value="1"/>
</dbReference>
<dbReference type="InterPro" id="IPR048395">
    <property type="entry name" value="Glyco_hydro_31_C"/>
</dbReference>
<dbReference type="SUPFAM" id="SSF51445">
    <property type="entry name" value="(Trans)glycosidases"/>
    <property type="match status" value="1"/>
</dbReference>
<evidence type="ECO:0000256" key="3">
    <source>
        <dbReference type="SAM" id="SignalP"/>
    </source>
</evidence>
<keyword evidence="2 3" id="KW-0732">Signal</keyword>
<dbReference type="InterPro" id="IPR006584">
    <property type="entry name" value="Cellulose-bd_IV"/>
</dbReference>
<dbReference type="Proteomes" id="UP001596337">
    <property type="component" value="Unassembled WGS sequence"/>
</dbReference>
<dbReference type="InterPro" id="IPR055242">
    <property type="entry name" value="Lmo2446-like_N"/>
</dbReference>
<reference evidence="6" key="1">
    <citation type="journal article" date="2019" name="Int. J. Syst. Evol. Microbiol.">
        <title>The Global Catalogue of Microorganisms (GCM) 10K type strain sequencing project: providing services to taxonomists for standard genome sequencing and annotation.</title>
        <authorList>
            <consortium name="The Broad Institute Genomics Platform"/>
            <consortium name="The Broad Institute Genome Sequencing Center for Infectious Disease"/>
            <person name="Wu L."/>
            <person name="Ma J."/>
        </authorList>
    </citation>
    <scope>NUCLEOTIDE SEQUENCE [LARGE SCALE GENOMIC DNA]</scope>
    <source>
        <strain evidence="6">KCTC 32255</strain>
    </source>
</reference>
<evidence type="ECO:0000313" key="5">
    <source>
        <dbReference type="EMBL" id="MFC6866715.1"/>
    </source>
</evidence>
<sequence length="1106" mass="120787">MRRGPVRSRRRVVATLGAIFAMLLLQLGTTPSAMAGELNGVYHDPYGYDELYGTQPTERAPRDPMAGQNVEINATTWPVSDGQSVWVTWTKNGVDQTPIGAAWDYNADNNSYWKLNLGSFSRGDQISYTVHADVDGTNQQSIGPFNFSVTSWSGPTDVTGYVDNGNSVDISTGDSAGELSPKIRYALPEPDRFHTQIAPNGNGLDISGSAPYTVTDGASELRITTSDIELRIQKSPYRVAVHRSDGSLIARQYDPATFRNVGWASDGNGTVTKIEDHWYTPSGERFEGFGERYDYLDQRGKDVHNYVYNQYQNQGSTHRTYLSVPFFTNSAGYGISIPSDRYSIFNLGTHLSDMAGFTVDTGGDLNSTVDYHFYTGSRKAILNDYTDQTGKPKLPPKWAFGLWMSANEWNTQDEVESELANVTNYNIPHSAMVLEQWSDEATFYIWHGADYEPTPGSGSLSYSDLTFPDGTAWRDPKAMVNAAHNQGIKVLLWQIPVLKENFDSNPSTAPQQHINDRDYATQQGYVLGDGDGGEYRIPSGRWFGDSTVPDFTSQAATDWWMSKRSYLFDDVGIDGFKTDGSEAVFGRDVTAADGRKGDELHNGYPNEYTGAYDDYVSGKTGGDGTIFSRAGTTGAQTNSIFWAGDQASTFEAFREAVRAGISAGQSGVPFWAWDLAGFTGSFPTSELYLRSTAQATFSPIMQYHSEKANPSTSEARTPWNVQARTGDTSVIPTFRKFANIRMNLIPYLYTEAKDSSETGLPMMRAMSIAYPGDATAAAQEQQYMFGRQLLVAPITTEGATSKDVYLPQGEWYDFFNGGRAQGAGTKTYYAGTDDIPVYARAGAIVPLNLNANYELGGNISNSVTDYTNLAFRIYPSGTSSYDYFEDSVGQTRTVTSTADWANHTVTVDAPALSTASTLQVASSKPSSVSNDGTTLTEVASAADLNATTQGWYWNPEQQLTMVKLPADTVSRTVVLNGVDKAAYEAEFGEQTGTATDTDHTGYTGLGFVDQFDTAGDSVAFDVHADSSGTHELRFRYANALSEARRTVYVDGNAVGTVSLPTLADWDTWSTATLSTSLSAGRHSIRLSFDSDDYGPINLDNVAVARP</sequence>
<proteinExistence type="inferred from homology"/>
<evidence type="ECO:0000313" key="6">
    <source>
        <dbReference type="Proteomes" id="UP001596337"/>
    </source>
</evidence>
<dbReference type="Gene3D" id="2.60.40.1760">
    <property type="entry name" value="glycosyl hydrolase (family 31)"/>
    <property type="match status" value="1"/>
</dbReference>
<name>A0ABW2BWM6_9PSEU</name>
<dbReference type="Gene3D" id="2.60.120.260">
    <property type="entry name" value="Galactose-binding domain-like"/>
    <property type="match status" value="1"/>
</dbReference>
<evidence type="ECO:0000256" key="1">
    <source>
        <dbReference type="ARBA" id="ARBA00007806"/>
    </source>
</evidence>
<feature type="signal peptide" evidence="3">
    <location>
        <begin position="1"/>
        <end position="35"/>
    </location>
</feature>
<gene>
    <name evidence="5" type="ORF">ACFQGD_06105</name>
</gene>
<dbReference type="InterPro" id="IPR017853">
    <property type="entry name" value="GH"/>
</dbReference>
<dbReference type="Pfam" id="PF21365">
    <property type="entry name" value="Glyco_hydro_31_3rd"/>
    <property type="match status" value="1"/>
</dbReference>
<dbReference type="InterPro" id="IPR051816">
    <property type="entry name" value="Glycosyl_Hydrolase_31"/>
</dbReference>
<feature type="chain" id="PRO_5047382891" evidence="3">
    <location>
        <begin position="36"/>
        <end position="1106"/>
    </location>
</feature>
<dbReference type="SUPFAM" id="SSF49785">
    <property type="entry name" value="Galactose-binding domain-like"/>
    <property type="match status" value="1"/>
</dbReference>
<comment type="caution">
    <text evidence="5">The sequence shown here is derived from an EMBL/GenBank/DDBJ whole genome shotgun (WGS) entry which is preliminary data.</text>
</comment>
<dbReference type="Gene3D" id="3.20.20.80">
    <property type="entry name" value="Glycosidases"/>
    <property type="match status" value="1"/>
</dbReference>
<evidence type="ECO:0000259" key="4">
    <source>
        <dbReference type="SMART" id="SM00606"/>
    </source>
</evidence>
<dbReference type="InterPro" id="IPR011013">
    <property type="entry name" value="Gal_mutarotase_sf_dom"/>
</dbReference>
<dbReference type="InterPro" id="IPR008979">
    <property type="entry name" value="Galactose-bd-like_sf"/>
</dbReference>
<protein>
    <submittedName>
        <fullName evidence="5">TIM-barrel domain-containing protein</fullName>
    </submittedName>
</protein>
<keyword evidence="6" id="KW-1185">Reference proteome</keyword>
<evidence type="ECO:0000256" key="2">
    <source>
        <dbReference type="ARBA" id="ARBA00022729"/>
    </source>
</evidence>
<organism evidence="5 6">
    <name type="scientific">Haloechinothrix salitolerans</name>
    <dbReference type="NCBI Taxonomy" id="926830"/>
    <lineage>
        <taxon>Bacteria</taxon>
        <taxon>Bacillati</taxon>
        <taxon>Actinomycetota</taxon>
        <taxon>Actinomycetes</taxon>
        <taxon>Pseudonocardiales</taxon>
        <taxon>Pseudonocardiaceae</taxon>
        <taxon>Haloechinothrix</taxon>
    </lineage>
</organism>
<dbReference type="InterPro" id="IPR013783">
    <property type="entry name" value="Ig-like_fold"/>
</dbReference>
<dbReference type="Pfam" id="PF13802">
    <property type="entry name" value="Gal_mutarotas_2"/>
    <property type="match status" value="1"/>
</dbReference>
<accession>A0ABW2BWM6</accession>
<dbReference type="Pfam" id="PF22681">
    <property type="entry name" value="Lmo2446-like_N"/>
    <property type="match status" value="1"/>
</dbReference>
<dbReference type="SUPFAM" id="SSF74650">
    <property type="entry name" value="Galactose mutarotase-like"/>
    <property type="match status" value="1"/>
</dbReference>
<dbReference type="PANTHER" id="PTHR43863">
    <property type="entry name" value="HYDROLASE, PUTATIVE (AFU_ORTHOLOGUE AFUA_1G03140)-RELATED"/>
    <property type="match status" value="1"/>
</dbReference>
<dbReference type="SUPFAM" id="SSF51011">
    <property type="entry name" value="Glycosyl hydrolase domain"/>
    <property type="match status" value="1"/>
</dbReference>
<dbReference type="CDD" id="cd04083">
    <property type="entry name" value="CBM35_Lmo2446-like"/>
    <property type="match status" value="1"/>
</dbReference>
<dbReference type="InterPro" id="IPR013780">
    <property type="entry name" value="Glyco_hydro_b"/>
</dbReference>
<dbReference type="CDD" id="cd06597">
    <property type="entry name" value="GH31_transferase_CtsY"/>
    <property type="match status" value="1"/>
</dbReference>
<dbReference type="InterPro" id="IPR025887">
    <property type="entry name" value="Glyco_hydro_31_N_dom"/>
</dbReference>
<dbReference type="InterPro" id="IPR000322">
    <property type="entry name" value="Glyco_hydro_31_TIM"/>
</dbReference>
<dbReference type="Gene3D" id="2.60.40.10">
    <property type="entry name" value="Immunoglobulins"/>
    <property type="match status" value="1"/>
</dbReference>
<dbReference type="Pfam" id="PF01055">
    <property type="entry name" value="Glyco_hydro_31_2nd"/>
    <property type="match status" value="1"/>
</dbReference>
<dbReference type="InterPro" id="IPR005084">
    <property type="entry name" value="CBM6"/>
</dbReference>
<dbReference type="EMBL" id="JBHSXX010000001">
    <property type="protein sequence ID" value="MFC6866715.1"/>
    <property type="molecule type" value="Genomic_DNA"/>
</dbReference>
<dbReference type="RefSeq" id="WP_345393035.1">
    <property type="nucleotide sequence ID" value="NZ_BAABLA010000015.1"/>
</dbReference>